<feature type="non-terminal residue" evidence="5">
    <location>
        <position position="226"/>
    </location>
</feature>
<dbReference type="GO" id="GO:0043657">
    <property type="term" value="C:host cell"/>
    <property type="evidence" value="ECO:0007669"/>
    <property type="project" value="UniProtKB-SubCell"/>
</dbReference>
<dbReference type="InterPro" id="IPR003616">
    <property type="entry name" value="Post-SET_dom"/>
</dbReference>
<dbReference type="OrthoDB" id="2304312at2759"/>
<dbReference type="GO" id="GO:0005576">
    <property type="term" value="C:extracellular region"/>
    <property type="evidence" value="ECO:0007669"/>
    <property type="project" value="UniProtKB-SubCell"/>
</dbReference>
<dbReference type="EMBL" id="QKYT01000500">
    <property type="protein sequence ID" value="RIA84334.1"/>
    <property type="molecule type" value="Genomic_DNA"/>
</dbReference>
<dbReference type="AlphaFoldDB" id="A0A397SNX2"/>
<protein>
    <recommendedName>
        <fullName evidence="4">Post-SET domain-containing protein</fullName>
    </recommendedName>
</protein>
<organism evidence="5 6">
    <name type="scientific">Glomus cerebriforme</name>
    <dbReference type="NCBI Taxonomy" id="658196"/>
    <lineage>
        <taxon>Eukaryota</taxon>
        <taxon>Fungi</taxon>
        <taxon>Fungi incertae sedis</taxon>
        <taxon>Mucoromycota</taxon>
        <taxon>Glomeromycotina</taxon>
        <taxon>Glomeromycetes</taxon>
        <taxon>Glomerales</taxon>
        <taxon>Glomeraceae</taxon>
        <taxon>Glomus</taxon>
    </lineage>
</organism>
<evidence type="ECO:0000259" key="4">
    <source>
        <dbReference type="PROSITE" id="PS50868"/>
    </source>
</evidence>
<keyword evidence="6" id="KW-1185">Reference proteome</keyword>
<name>A0A397SNX2_9GLOM</name>
<reference evidence="5 6" key="1">
    <citation type="submission" date="2018-06" db="EMBL/GenBank/DDBJ databases">
        <title>Comparative genomics reveals the genomic features of Rhizophagus irregularis, R. cerebriforme, R. diaphanum and Gigaspora rosea, and their symbiotic lifestyle signature.</title>
        <authorList>
            <person name="Morin E."/>
            <person name="San Clemente H."/>
            <person name="Chen E.C.H."/>
            <person name="De La Providencia I."/>
            <person name="Hainaut M."/>
            <person name="Kuo A."/>
            <person name="Kohler A."/>
            <person name="Murat C."/>
            <person name="Tang N."/>
            <person name="Roy S."/>
            <person name="Loubradou J."/>
            <person name="Henrissat B."/>
            <person name="Grigoriev I.V."/>
            <person name="Corradi N."/>
            <person name="Roux C."/>
            <person name="Martin F.M."/>
        </authorList>
    </citation>
    <scope>NUCLEOTIDE SEQUENCE [LARGE SCALE GENOMIC DNA]</scope>
    <source>
        <strain evidence="5 6">DAOM 227022</strain>
    </source>
</reference>
<dbReference type="Proteomes" id="UP000265703">
    <property type="component" value="Unassembled WGS sequence"/>
</dbReference>
<proteinExistence type="predicted"/>
<gene>
    <name evidence="5" type="ORF">C1645_742401</name>
</gene>
<evidence type="ECO:0000256" key="1">
    <source>
        <dbReference type="ARBA" id="ARBA00004340"/>
    </source>
</evidence>
<evidence type="ECO:0000256" key="2">
    <source>
        <dbReference type="ARBA" id="ARBA00004613"/>
    </source>
</evidence>
<feature type="domain" description="Post-SET" evidence="4">
    <location>
        <begin position="96"/>
        <end position="112"/>
    </location>
</feature>
<comment type="subcellular location">
    <subcellularLocation>
        <location evidence="1">Host cell</location>
    </subcellularLocation>
    <subcellularLocation>
        <location evidence="2">Secreted</location>
    </subcellularLocation>
</comment>
<keyword evidence="3" id="KW-0964">Secreted</keyword>
<comment type="caution">
    <text evidence="5">The sequence shown here is derived from an EMBL/GenBank/DDBJ whole genome shotgun (WGS) entry which is preliminary data.</text>
</comment>
<evidence type="ECO:0000313" key="5">
    <source>
        <dbReference type="EMBL" id="RIA84334.1"/>
    </source>
</evidence>
<dbReference type="PROSITE" id="PS50868">
    <property type="entry name" value="POST_SET"/>
    <property type="match status" value="1"/>
</dbReference>
<dbReference type="Pfam" id="PF20147">
    <property type="entry name" value="Crinkler"/>
    <property type="match status" value="1"/>
</dbReference>
<evidence type="ECO:0000313" key="6">
    <source>
        <dbReference type="Proteomes" id="UP000265703"/>
    </source>
</evidence>
<dbReference type="InterPro" id="IPR045379">
    <property type="entry name" value="Crinkler_N"/>
</dbReference>
<accession>A0A397SNX2</accession>
<sequence>MITSAFAVDIDREKLVSHLKEAIKESQKPFFDSVPTKNIKLWKIPISDDHVNPLSNLSLENSNKLLAIRKISKYFPDLPPEEHIHVLVSPLPFRAESRNCLCKSPRCRHYLTSPHILYGLSESDDSLLSVFPPFTCEHKKLKDGSSQSILEHLIAELEAHLKFIPISENEALKSQYVCSYLVAGVNLYEGKFELRPEKNITGPNGHGPVDFAIDLLQSAKTVGMTE</sequence>
<evidence type="ECO:0000256" key="3">
    <source>
        <dbReference type="ARBA" id="ARBA00022525"/>
    </source>
</evidence>